<sequence length="347" mass="37385">MPPRTWGVCRHRLWKAPTLCAPVPLSPWCHPPPSPLLVEPPWMPAVLWDRVTLTCQGLGTSSDTTWYKDGQHWGQEGPENFVVTENGSYTCDRPGTGLSPPVRVSDGEGRPLVLQAPAQAMLEGDTVTLRCRCRREMSVTAVRFCHGDKKVRMSLLGTELSLSPLQLHHSGPYHCRGWMNSWLPLWAQSVPVTVTVHGEHPTATTLTHPQPLPMDSGSQIPLPSPSQSSSRCRCWRVPLSPSRGPPSISAASAPPAPCGPQAPSCTSSTRTGSWWGSHRGPHSSWCLLWGSPTRGITAARCTPREGPCRRAVPGSVSWCTVSAGMGTGSPHSFLGAPGPTCISPSFP</sequence>
<dbReference type="GO" id="GO:0009897">
    <property type="term" value="C:external side of plasma membrane"/>
    <property type="evidence" value="ECO:0007669"/>
    <property type="project" value="TreeGrafter"/>
</dbReference>
<proteinExistence type="predicted"/>
<dbReference type="Proteomes" id="UP000694401">
    <property type="component" value="Unassembled WGS sequence"/>
</dbReference>
<protein>
    <recommendedName>
        <fullName evidence="4">Ig-like domain-containing protein</fullName>
    </recommendedName>
</protein>
<evidence type="ECO:0000313" key="5">
    <source>
        <dbReference type="Ensembl" id="ENSZLMP00000015688.1"/>
    </source>
</evidence>
<dbReference type="InterPro" id="IPR050488">
    <property type="entry name" value="Ig_Fc_receptor"/>
</dbReference>
<organism evidence="5 6">
    <name type="scientific">Zosterops lateralis melanops</name>
    <dbReference type="NCBI Taxonomy" id="1220523"/>
    <lineage>
        <taxon>Eukaryota</taxon>
        <taxon>Metazoa</taxon>
        <taxon>Chordata</taxon>
        <taxon>Craniata</taxon>
        <taxon>Vertebrata</taxon>
        <taxon>Euteleostomi</taxon>
        <taxon>Archelosauria</taxon>
        <taxon>Archosauria</taxon>
        <taxon>Dinosauria</taxon>
        <taxon>Saurischia</taxon>
        <taxon>Theropoda</taxon>
        <taxon>Coelurosauria</taxon>
        <taxon>Aves</taxon>
        <taxon>Neognathae</taxon>
        <taxon>Neoaves</taxon>
        <taxon>Telluraves</taxon>
        <taxon>Australaves</taxon>
        <taxon>Passeriformes</taxon>
        <taxon>Sylvioidea</taxon>
        <taxon>Zosteropidae</taxon>
        <taxon>Zosterops</taxon>
    </lineage>
</organism>
<evidence type="ECO:0000256" key="3">
    <source>
        <dbReference type="SAM" id="MobiDB-lite"/>
    </source>
</evidence>
<feature type="compositionally biased region" description="Low complexity" evidence="3">
    <location>
        <begin position="216"/>
        <end position="230"/>
    </location>
</feature>
<keyword evidence="1" id="KW-0732">Signal</keyword>
<dbReference type="SMART" id="SM00409">
    <property type="entry name" value="IG"/>
    <property type="match status" value="1"/>
</dbReference>
<dbReference type="SUPFAM" id="SSF48726">
    <property type="entry name" value="Immunoglobulin"/>
    <property type="match status" value="2"/>
</dbReference>
<dbReference type="InterPro" id="IPR013783">
    <property type="entry name" value="Ig-like_fold"/>
</dbReference>
<dbReference type="AlphaFoldDB" id="A0A8D2PN61"/>
<accession>A0A8D2PN61</accession>
<dbReference type="Ensembl" id="ENSZLMT00000016122.1">
    <property type="protein sequence ID" value="ENSZLMP00000015688.1"/>
    <property type="gene ID" value="ENSZLMG00000010877.1"/>
</dbReference>
<evidence type="ECO:0000313" key="6">
    <source>
        <dbReference type="Proteomes" id="UP000694401"/>
    </source>
</evidence>
<dbReference type="GO" id="GO:0004888">
    <property type="term" value="F:transmembrane signaling receptor activity"/>
    <property type="evidence" value="ECO:0007669"/>
    <property type="project" value="TreeGrafter"/>
</dbReference>
<dbReference type="PANTHER" id="PTHR11481:SF64">
    <property type="entry name" value="FC RECEPTOR-LIKE PROTEIN 4"/>
    <property type="match status" value="1"/>
</dbReference>
<name>A0A8D2PN61_ZOSLA</name>
<dbReference type="InterPro" id="IPR007110">
    <property type="entry name" value="Ig-like_dom"/>
</dbReference>
<dbReference type="InterPro" id="IPR036179">
    <property type="entry name" value="Ig-like_dom_sf"/>
</dbReference>
<dbReference type="PANTHER" id="PTHR11481">
    <property type="entry name" value="IMMUNOGLOBULIN FC RECEPTOR"/>
    <property type="match status" value="1"/>
</dbReference>
<keyword evidence="2" id="KW-1015">Disulfide bond</keyword>
<feature type="region of interest" description="Disordered" evidence="3">
    <location>
        <begin position="201"/>
        <end position="231"/>
    </location>
</feature>
<dbReference type="PROSITE" id="PS50835">
    <property type="entry name" value="IG_LIKE"/>
    <property type="match status" value="1"/>
</dbReference>
<evidence type="ECO:0000256" key="1">
    <source>
        <dbReference type="ARBA" id="ARBA00022729"/>
    </source>
</evidence>
<reference evidence="5" key="1">
    <citation type="submission" date="2025-08" db="UniProtKB">
        <authorList>
            <consortium name="Ensembl"/>
        </authorList>
    </citation>
    <scope>IDENTIFICATION</scope>
</reference>
<reference evidence="5" key="2">
    <citation type="submission" date="2025-09" db="UniProtKB">
        <authorList>
            <consortium name="Ensembl"/>
        </authorList>
    </citation>
    <scope>IDENTIFICATION</scope>
</reference>
<evidence type="ECO:0000259" key="4">
    <source>
        <dbReference type="PROSITE" id="PS50835"/>
    </source>
</evidence>
<keyword evidence="6" id="KW-1185">Reference proteome</keyword>
<feature type="domain" description="Ig-like" evidence="4">
    <location>
        <begin position="33"/>
        <end position="105"/>
    </location>
</feature>
<evidence type="ECO:0000256" key="2">
    <source>
        <dbReference type="ARBA" id="ARBA00023157"/>
    </source>
</evidence>
<dbReference type="InterPro" id="IPR003599">
    <property type="entry name" value="Ig_sub"/>
</dbReference>
<dbReference type="GO" id="GO:0006955">
    <property type="term" value="P:immune response"/>
    <property type="evidence" value="ECO:0007669"/>
    <property type="project" value="TreeGrafter"/>
</dbReference>
<dbReference type="Gene3D" id="2.60.40.10">
    <property type="entry name" value="Immunoglobulins"/>
    <property type="match status" value="2"/>
</dbReference>
<dbReference type="GO" id="GO:0007166">
    <property type="term" value="P:cell surface receptor signaling pathway"/>
    <property type="evidence" value="ECO:0007669"/>
    <property type="project" value="TreeGrafter"/>
</dbReference>